<proteinExistence type="predicted"/>
<evidence type="ECO:0000259" key="1">
    <source>
        <dbReference type="Pfam" id="PF06172"/>
    </source>
</evidence>
<dbReference type="CDD" id="cd06121">
    <property type="entry name" value="cupin_YML079wp"/>
    <property type="match status" value="1"/>
</dbReference>
<protein>
    <submittedName>
        <fullName evidence="2">Cupin domain-containing protein</fullName>
    </submittedName>
</protein>
<gene>
    <name evidence="2" type="ORF">OHV25_05085</name>
</gene>
<dbReference type="SUPFAM" id="SSF51182">
    <property type="entry name" value="RmlC-like cupins"/>
    <property type="match status" value="1"/>
</dbReference>
<dbReference type="PANTHER" id="PTHR33387:SF3">
    <property type="entry name" value="DUF985 DOMAIN-CONTAINING PROTEIN"/>
    <property type="match status" value="1"/>
</dbReference>
<dbReference type="Gene3D" id="2.60.120.10">
    <property type="entry name" value="Jelly Rolls"/>
    <property type="match status" value="1"/>
</dbReference>
<dbReference type="EMBL" id="CP108253">
    <property type="protein sequence ID" value="WTU38995.1"/>
    <property type="molecule type" value="Genomic_DNA"/>
</dbReference>
<evidence type="ECO:0000313" key="2">
    <source>
        <dbReference type="EMBL" id="WTU38995.1"/>
    </source>
</evidence>
<sequence>MRDWVAELGLEPHTEGGYFRRIYTSEHRLSLPRGARPAATSIYYLLTRDEPRGRLHRNRSDILHFLVDGGPVEYVTLAPDGSLDRVRLGADDERFLLVPGGHWKASHLVDDAVQGLVAEVVTPGFDYADHEFATEADLRGFPDANDALRPFLPA</sequence>
<organism evidence="2">
    <name type="scientific">Streptomyces sp. NBC_00060</name>
    <dbReference type="NCBI Taxonomy" id="2975636"/>
    <lineage>
        <taxon>Bacteria</taxon>
        <taxon>Bacillati</taxon>
        <taxon>Actinomycetota</taxon>
        <taxon>Actinomycetes</taxon>
        <taxon>Kitasatosporales</taxon>
        <taxon>Streptomycetaceae</taxon>
        <taxon>Streptomyces</taxon>
    </lineage>
</organism>
<dbReference type="InterPro" id="IPR009327">
    <property type="entry name" value="Cupin_DUF985"/>
</dbReference>
<accession>A0AAU2GVT8</accession>
<name>A0AAU2GVT8_9ACTN</name>
<feature type="domain" description="DUF985" evidence="1">
    <location>
        <begin position="3"/>
        <end position="133"/>
    </location>
</feature>
<dbReference type="InterPro" id="IPR011051">
    <property type="entry name" value="RmlC_Cupin_sf"/>
</dbReference>
<dbReference type="AlphaFoldDB" id="A0AAU2GVT8"/>
<dbReference type="InterPro" id="IPR014710">
    <property type="entry name" value="RmlC-like_jellyroll"/>
</dbReference>
<dbReference type="Pfam" id="PF06172">
    <property type="entry name" value="Cupin_5"/>
    <property type="match status" value="1"/>
</dbReference>
<dbReference type="InterPro" id="IPR039935">
    <property type="entry name" value="YML079W-like"/>
</dbReference>
<dbReference type="PANTHER" id="PTHR33387">
    <property type="entry name" value="RMLC-LIKE JELLY ROLL FOLD PROTEIN"/>
    <property type="match status" value="1"/>
</dbReference>
<reference evidence="2" key="1">
    <citation type="submission" date="2022-10" db="EMBL/GenBank/DDBJ databases">
        <title>The complete genomes of actinobacterial strains from the NBC collection.</title>
        <authorList>
            <person name="Joergensen T.S."/>
            <person name="Alvarez Arevalo M."/>
            <person name="Sterndorff E.B."/>
            <person name="Faurdal D."/>
            <person name="Vuksanovic O."/>
            <person name="Mourched A.-S."/>
            <person name="Charusanti P."/>
            <person name="Shaw S."/>
            <person name="Blin K."/>
            <person name="Weber T."/>
        </authorList>
    </citation>
    <scope>NUCLEOTIDE SEQUENCE</scope>
    <source>
        <strain evidence="2">NBC_00060</strain>
    </source>
</reference>